<evidence type="ECO:0000256" key="1">
    <source>
        <dbReference type="ARBA" id="ARBA00007865"/>
    </source>
</evidence>
<dbReference type="Proteomes" id="UP000076420">
    <property type="component" value="Unassembled WGS sequence"/>
</dbReference>
<feature type="signal peptide" evidence="2">
    <location>
        <begin position="1"/>
        <end position="21"/>
    </location>
</feature>
<dbReference type="SUPFAM" id="SSF102198">
    <property type="entry name" value="Putative cyclase"/>
    <property type="match status" value="1"/>
</dbReference>
<reference evidence="3" key="1">
    <citation type="submission" date="2020-05" db="UniProtKB">
        <authorList>
            <consortium name="EnsemblMetazoa"/>
        </authorList>
    </citation>
    <scope>IDENTIFICATION</scope>
    <source>
        <strain evidence="3">BB02</strain>
    </source>
</reference>
<dbReference type="PANTHER" id="PTHR31118">
    <property type="entry name" value="CYCLASE-LIKE PROTEIN 2"/>
    <property type="match status" value="1"/>
</dbReference>
<dbReference type="STRING" id="6526.A0A2C9JX59"/>
<dbReference type="GO" id="GO:0004061">
    <property type="term" value="F:arylformamidase activity"/>
    <property type="evidence" value="ECO:0007669"/>
    <property type="project" value="InterPro"/>
</dbReference>
<keyword evidence="2" id="KW-0732">Signal</keyword>
<evidence type="ECO:0008006" key="5">
    <source>
        <dbReference type="Google" id="ProtNLM"/>
    </source>
</evidence>
<accession>A0A2C9JX59</accession>
<dbReference type="VEuPathDB" id="VectorBase:BGLAX_032929"/>
<dbReference type="AlphaFoldDB" id="A0A2C9JX59"/>
<proteinExistence type="inferred from homology"/>
<dbReference type="PANTHER" id="PTHR31118:SF12">
    <property type="entry name" value="CYCLASE-LIKE PROTEIN 2"/>
    <property type="match status" value="1"/>
</dbReference>
<comment type="similarity">
    <text evidence="1">Belongs to the Cyclase 1 superfamily.</text>
</comment>
<dbReference type="KEGG" id="bgt:106071544"/>
<feature type="chain" id="PRO_5014284903" description="Cyclase" evidence="2">
    <location>
        <begin position="22"/>
        <end position="269"/>
    </location>
</feature>
<dbReference type="InterPro" id="IPR037175">
    <property type="entry name" value="KFase_sf"/>
</dbReference>
<organism evidence="3 4">
    <name type="scientific">Biomphalaria glabrata</name>
    <name type="common">Bloodfluke planorb</name>
    <name type="synonym">Freshwater snail</name>
    <dbReference type="NCBI Taxonomy" id="6526"/>
    <lineage>
        <taxon>Eukaryota</taxon>
        <taxon>Metazoa</taxon>
        <taxon>Spiralia</taxon>
        <taxon>Lophotrochozoa</taxon>
        <taxon>Mollusca</taxon>
        <taxon>Gastropoda</taxon>
        <taxon>Heterobranchia</taxon>
        <taxon>Euthyneura</taxon>
        <taxon>Panpulmonata</taxon>
        <taxon>Hygrophila</taxon>
        <taxon>Lymnaeoidea</taxon>
        <taxon>Planorbidae</taxon>
        <taxon>Biomphalaria</taxon>
    </lineage>
</organism>
<dbReference type="GO" id="GO:0019441">
    <property type="term" value="P:L-tryptophan catabolic process to kynurenine"/>
    <property type="evidence" value="ECO:0007669"/>
    <property type="project" value="InterPro"/>
</dbReference>
<dbReference type="EnsemblMetazoa" id="BGLB009442-RB">
    <property type="protein sequence ID" value="BGLB009442-PB"/>
    <property type="gene ID" value="BGLB009442"/>
</dbReference>
<dbReference type="Pfam" id="PF04199">
    <property type="entry name" value="Cyclase"/>
    <property type="match status" value="1"/>
</dbReference>
<evidence type="ECO:0000256" key="2">
    <source>
        <dbReference type="SAM" id="SignalP"/>
    </source>
</evidence>
<dbReference type="InterPro" id="IPR007325">
    <property type="entry name" value="KFase/CYL"/>
</dbReference>
<dbReference type="Gene3D" id="3.50.30.50">
    <property type="entry name" value="Putative cyclase"/>
    <property type="match status" value="1"/>
</dbReference>
<dbReference type="EnsemblMetazoa" id="BGLB009442-RC">
    <property type="protein sequence ID" value="BGLB009442-PC"/>
    <property type="gene ID" value="BGLB009442"/>
</dbReference>
<dbReference type="VEuPathDB" id="VectorBase:BGLB009442"/>
<name>A0A2C9JX59_BIOGL</name>
<dbReference type="OrthoDB" id="7108654at2759"/>
<evidence type="ECO:0000313" key="4">
    <source>
        <dbReference type="Proteomes" id="UP000076420"/>
    </source>
</evidence>
<gene>
    <name evidence="3" type="primary">106071544</name>
</gene>
<protein>
    <recommendedName>
        <fullName evidence="5">Cyclase</fullName>
    </recommendedName>
</protein>
<evidence type="ECO:0000313" key="3">
    <source>
        <dbReference type="EnsemblMetazoa" id="BGLB009442-PC"/>
    </source>
</evidence>
<sequence length="269" mass="30545">MAIRITNLLLMFAALLKSVVNETPLDKCCIVDMSHTLDTDSIRFPTDPEFMFTILTRGIEPEGFWLELNKFETPEHIGTHMDAPSHFARDRWRVHEIPAQRLVGPGVVVDVRNKVKRNPDYRLSVSDLRKWEMLYGRIPDGAIVFMWSGWDVRYPNKTSTFNSNTLEDIRTWHFPGFHPSAMSWLVQNRNISMIGVDTPSVDYAQTSVYDVHQIMCNASIMGLENVNNLAKIPTSGSLIVALPVKLRDGSGGPVRIISIFCDTDKSKYC</sequence>